<proteinExistence type="predicted"/>
<organism evidence="2 3">
    <name type="scientific">Fusarium kuroshium</name>
    <dbReference type="NCBI Taxonomy" id="2010991"/>
    <lineage>
        <taxon>Eukaryota</taxon>
        <taxon>Fungi</taxon>
        <taxon>Dikarya</taxon>
        <taxon>Ascomycota</taxon>
        <taxon>Pezizomycotina</taxon>
        <taxon>Sordariomycetes</taxon>
        <taxon>Hypocreomycetidae</taxon>
        <taxon>Hypocreales</taxon>
        <taxon>Nectriaceae</taxon>
        <taxon>Fusarium</taxon>
        <taxon>Fusarium solani species complex</taxon>
    </lineage>
</organism>
<keyword evidence="1" id="KW-0472">Membrane</keyword>
<evidence type="ECO:0000313" key="3">
    <source>
        <dbReference type="Proteomes" id="UP000277212"/>
    </source>
</evidence>
<keyword evidence="1" id="KW-1133">Transmembrane helix</keyword>
<dbReference type="STRING" id="2010991.A0A3M2S748"/>
<name>A0A3M2S748_9HYPO</name>
<feature type="transmembrane region" description="Helical" evidence="1">
    <location>
        <begin position="12"/>
        <end position="30"/>
    </location>
</feature>
<evidence type="ECO:0000256" key="1">
    <source>
        <dbReference type="SAM" id="Phobius"/>
    </source>
</evidence>
<comment type="caution">
    <text evidence="2">The sequence shown here is derived from an EMBL/GenBank/DDBJ whole genome shotgun (WGS) entry which is preliminary data.</text>
</comment>
<keyword evidence="1" id="KW-0812">Transmembrane</keyword>
<protein>
    <submittedName>
        <fullName evidence="2">Uncharacterized protein</fullName>
    </submittedName>
</protein>
<reference evidence="2 3" key="1">
    <citation type="submission" date="2017-06" db="EMBL/GenBank/DDBJ databases">
        <title>Comparative genomic analysis of Ambrosia Fusariam Clade fungi.</title>
        <authorList>
            <person name="Stajich J.E."/>
            <person name="Carrillo J."/>
            <person name="Kijimoto T."/>
            <person name="Eskalen A."/>
            <person name="O'Donnell K."/>
            <person name="Kasson M."/>
        </authorList>
    </citation>
    <scope>NUCLEOTIDE SEQUENCE [LARGE SCALE GENOMIC DNA]</scope>
    <source>
        <strain evidence="2">UCR3666</strain>
    </source>
</reference>
<dbReference type="Proteomes" id="UP000277212">
    <property type="component" value="Unassembled WGS sequence"/>
</dbReference>
<dbReference type="AlphaFoldDB" id="A0A3M2S748"/>
<sequence>MGTRTQSSWRSLLSFFSVALFSLLLLLYVGPSRNSGLDLGVPITERDLHDDTFTNLTKRATDTYEKAREKGSRLHCLMAMSIDEASEIPDGEQAGEHLQEWGLQDIEGWTEGQDKKAPYFQSYLDSAFESLGASASDAHNVHWVHDRQSWIYEDLVEYSDDPVQGITSGAYFTNSYILKPGIIIADNNYAVKPALDDTIPGWEKMFKVTHVKRWSDAAWMQWVRVCDTKDGDKGNIKYIIRSHITNKTTLSILFEALINKYGGSPTIGKWGDRFTIDVEANPGEFHAILGSPNGAGVGFILINHKEALGIKTVNKVEVFVPNVPYTVTGTTVDDIAQNRKIMLLFTVTSA</sequence>
<gene>
    <name evidence="2" type="ORF">CDV36_006937</name>
</gene>
<accession>A0A3M2S748</accession>
<keyword evidence="3" id="KW-1185">Reference proteome</keyword>
<dbReference type="EMBL" id="NKUJ01000109">
    <property type="protein sequence ID" value="RMJ13391.1"/>
    <property type="molecule type" value="Genomic_DNA"/>
</dbReference>
<dbReference type="OrthoDB" id="5337308at2759"/>
<evidence type="ECO:0000313" key="2">
    <source>
        <dbReference type="EMBL" id="RMJ13391.1"/>
    </source>
</evidence>